<feature type="transmembrane region" description="Helical" evidence="1">
    <location>
        <begin position="6"/>
        <end position="27"/>
    </location>
</feature>
<accession>A0A4Y9QM62</accession>
<gene>
    <name evidence="2" type="ORF">E4S40_13595</name>
</gene>
<dbReference type="Proteomes" id="UP000297647">
    <property type="component" value="Unassembled WGS sequence"/>
</dbReference>
<feature type="transmembrane region" description="Helical" evidence="1">
    <location>
        <begin position="39"/>
        <end position="60"/>
    </location>
</feature>
<organism evidence="2 3">
    <name type="scientific">Algoriphagus kandeliae</name>
    <dbReference type="NCBI Taxonomy" id="2562278"/>
    <lineage>
        <taxon>Bacteria</taxon>
        <taxon>Pseudomonadati</taxon>
        <taxon>Bacteroidota</taxon>
        <taxon>Cytophagia</taxon>
        <taxon>Cytophagales</taxon>
        <taxon>Cyclobacteriaceae</taxon>
        <taxon>Algoriphagus</taxon>
    </lineage>
</organism>
<evidence type="ECO:0000313" key="2">
    <source>
        <dbReference type="EMBL" id="TFV93287.1"/>
    </source>
</evidence>
<evidence type="ECO:0000256" key="1">
    <source>
        <dbReference type="SAM" id="Phobius"/>
    </source>
</evidence>
<keyword evidence="1" id="KW-1133">Transmembrane helix</keyword>
<dbReference type="RefSeq" id="WP_135075163.1">
    <property type="nucleotide sequence ID" value="NZ_SPSB01000004.1"/>
</dbReference>
<reference evidence="2 3" key="1">
    <citation type="submission" date="2019-03" db="EMBL/GenBank/DDBJ databases">
        <title>Algoriphagus sp. nov, a new strain isolated from root system soil of mangrove plant Kandelia.</title>
        <authorList>
            <person name="Yin Q."/>
            <person name="Wang K."/>
            <person name="Song Z."/>
        </authorList>
    </citation>
    <scope>NUCLEOTIDE SEQUENCE [LARGE SCALE GENOMIC DNA]</scope>
    <source>
        <strain evidence="2 3">XY-J91</strain>
    </source>
</reference>
<keyword evidence="3" id="KW-1185">Reference proteome</keyword>
<feature type="transmembrane region" description="Helical" evidence="1">
    <location>
        <begin position="91"/>
        <end position="110"/>
    </location>
</feature>
<dbReference type="Pfam" id="PF20181">
    <property type="entry name" value="DUF6544"/>
    <property type="match status" value="1"/>
</dbReference>
<dbReference type="InterPro" id="IPR046674">
    <property type="entry name" value="DUF6544"/>
</dbReference>
<name>A0A4Y9QM62_9BACT</name>
<comment type="caution">
    <text evidence="2">The sequence shown here is derived from an EMBL/GenBank/DDBJ whole genome shotgun (WGS) entry which is preliminary data.</text>
</comment>
<keyword evidence="1" id="KW-0472">Membrane</keyword>
<dbReference type="OrthoDB" id="9786534at2"/>
<proteinExistence type="predicted"/>
<sequence length="357" mass="40958">MKTAIILIAIVHGLIHLLGFLKAFRLAEIQQLSLSISPSLGWVWLLAVILFMAFAILRFLENPVSGYVGILAVIISQLLIFSVWQDAKFGTIPNIFILFASIQMLFISNWNQKLENEKVAFQEKIKSVKLRQISELPEPVIKWLKQIGFNETHPMIMAEIHQRAEMKMNPDQKDWKAATAFQLTRLSSPAFHWEVEMQMLPGIKIFGRDQCLNGKGEMVIRLGGIFPIVDEKGEKIDEGSIQRLLGELVWIPSLALHPAISWQALNENSAKATLTIGETTGAGTFFFDEKGDFIRFEALRFYENKPESKRFPWILTVQEYSTFQDIRVPSKMLATWRLEKGDWTWLNLTIAEIKYKF</sequence>
<feature type="transmembrane region" description="Helical" evidence="1">
    <location>
        <begin position="66"/>
        <end position="84"/>
    </location>
</feature>
<keyword evidence="1" id="KW-0812">Transmembrane</keyword>
<dbReference type="AlphaFoldDB" id="A0A4Y9QM62"/>
<protein>
    <submittedName>
        <fullName evidence="2">Uncharacterized protein</fullName>
    </submittedName>
</protein>
<evidence type="ECO:0000313" key="3">
    <source>
        <dbReference type="Proteomes" id="UP000297647"/>
    </source>
</evidence>
<dbReference type="EMBL" id="SPSB01000004">
    <property type="protein sequence ID" value="TFV93287.1"/>
    <property type="molecule type" value="Genomic_DNA"/>
</dbReference>